<gene>
    <name evidence="2" type="ORF">ACFOOI_07100</name>
</gene>
<dbReference type="PROSITE" id="PS51257">
    <property type="entry name" value="PROKAR_LIPOPROTEIN"/>
    <property type="match status" value="1"/>
</dbReference>
<sequence>MKKILNFIVLVILGAAFAACEKADPFVDRVVSPVLVVVQGIDGVPASGLTTEPTVPASITADAGATIKILELDKSGILDYKIGIDSIPVSGIKISYKLRSTGALVKEVTTDSKGMANLSTSWASLGVTAPKTGSTVKLIATGTYKDQQFSKYFSISGK</sequence>
<dbReference type="EMBL" id="JBHRYQ010000001">
    <property type="protein sequence ID" value="MFC3810411.1"/>
    <property type="molecule type" value="Genomic_DNA"/>
</dbReference>
<comment type="caution">
    <text evidence="2">The sequence shown here is derived from an EMBL/GenBank/DDBJ whole genome shotgun (WGS) entry which is preliminary data.</text>
</comment>
<keyword evidence="1" id="KW-0732">Signal</keyword>
<evidence type="ECO:0000313" key="3">
    <source>
        <dbReference type="Proteomes" id="UP001595616"/>
    </source>
</evidence>
<proteinExistence type="predicted"/>
<feature type="signal peptide" evidence="1">
    <location>
        <begin position="1"/>
        <end position="18"/>
    </location>
</feature>
<reference evidence="3" key="1">
    <citation type="journal article" date="2019" name="Int. J. Syst. Evol. Microbiol.">
        <title>The Global Catalogue of Microorganisms (GCM) 10K type strain sequencing project: providing services to taxonomists for standard genome sequencing and annotation.</title>
        <authorList>
            <consortium name="The Broad Institute Genomics Platform"/>
            <consortium name="The Broad Institute Genome Sequencing Center for Infectious Disease"/>
            <person name="Wu L."/>
            <person name="Ma J."/>
        </authorList>
    </citation>
    <scope>NUCLEOTIDE SEQUENCE [LARGE SCALE GENOMIC DNA]</scope>
    <source>
        <strain evidence="3">CECT 7956</strain>
    </source>
</reference>
<evidence type="ECO:0000313" key="2">
    <source>
        <dbReference type="EMBL" id="MFC3810411.1"/>
    </source>
</evidence>
<dbReference type="Proteomes" id="UP001595616">
    <property type="component" value="Unassembled WGS sequence"/>
</dbReference>
<protein>
    <submittedName>
        <fullName evidence="2">Uncharacterized protein</fullName>
    </submittedName>
</protein>
<keyword evidence="3" id="KW-1185">Reference proteome</keyword>
<evidence type="ECO:0000256" key="1">
    <source>
        <dbReference type="SAM" id="SignalP"/>
    </source>
</evidence>
<accession>A0ABV7YWE7</accession>
<dbReference type="RefSeq" id="WP_379836528.1">
    <property type="nucleotide sequence ID" value="NZ_JBHRYQ010000001.1"/>
</dbReference>
<feature type="chain" id="PRO_5047381397" evidence="1">
    <location>
        <begin position="19"/>
        <end position="158"/>
    </location>
</feature>
<name>A0ABV7YWE7_9BACT</name>
<organism evidence="2 3">
    <name type="scientific">Lacihabitans lacunae</name>
    <dbReference type="NCBI Taxonomy" id="1028214"/>
    <lineage>
        <taxon>Bacteria</taxon>
        <taxon>Pseudomonadati</taxon>
        <taxon>Bacteroidota</taxon>
        <taxon>Cytophagia</taxon>
        <taxon>Cytophagales</taxon>
        <taxon>Leadbetterellaceae</taxon>
        <taxon>Lacihabitans</taxon>
    </lineage>
</organism>